<dbReference type="Gene3D" id="3.20.20.100">
    <property type="entry name" value="NADP-dependent oxidoreductase domain"/>
    <property type="match status" value="1"/>
</dbReference>
<comment type="caution">
    <text evidence="3">The sequence shown here is derived from an EMBL/GenBank/DDBJ whole genome shotgun (WGS) entry which is preliminary data.</text>
</comment>
<dbReference type="Proteomes" id="UP000050417">
    <property type="component" value="Unassembled WGS sequence"/>
</dbReference>
<dbReference type="STRING" id="1134406.ADN00_10945"/>
<dbReference type="CDD" id="cd19081">
    <property type="entry name" value="AKR_AKR9C1"/>
    <property type="match status" value="1"/>
</dbReference>
<gene>
    <name evidence="3" type="ORF">ADN00_10945</name>
</gene>
<dbReference type="InterPro" id="IPR050523">
    <property type="entry name" value="AKR_Detox_Biosynth"/>
</dbReference>
<dbReference type="GO" id="GO:0005829">
    <property type="term" value="C:cytosol"/>
    <property type="evidence" value="ECO:0007669"/>
    <property type="project" value="UniProtKB-ARBA"/>
</dbReference>
<sequence>MDYRNMGRTGLKVSPLCMGSMQFGWTADEDTSFSILNAAFRAGINFIDTANVYSRWVPGNPGGVSEEIIGNWMKKFKIPRGKLVIATKVRGPMGDGPNDQGLSRGHILREVEESLRRLQTDYIDLYQTHYFDEQTPIEETLSTLDDLVRQGKVRYVGCSNYPVWRLVQSFWTADRLRLGRYDTLQPHYNLVHRQEFELELEEVCLNFGLGVIPYSPLAGGFLTGKYRPNQTDVDSARAGGAARYFTERNWALLDKMEAMGVELGGRSISQVALAWLLTRPSVTSPIIGPRTLEQLEDNLGALAFELPPGMVEELDQASEWRNQA</sequence>
<feature type="domain" description="NADP-dependent oxidoreductase" evidence="2">
    <location>
        <begin position="15"/>
        <end position="318"/>
    </location>
</feature>
<reference evidence="3 4" key="1">
    <citation type="submission" date="2015-07" db="EMBL/GenBank/DDBJ databases">
        <title>Genome sequence of Ornatilinea apprima DSM 23815.</title>
        <authorList>
            <person name="Hemp J."/>
            <person name="Ward L.M."/>
            <person name="Pace L.A."/>
            <person name="Fischer W.W."/>
        </authorList>
    </citation>
    <scope>NUCLEOTIDE SEQUENCE [LARGE SCALE GENOMIC DNA]</scope>
    <source>
        <strain evidence="3 4">P3M-1</strain>
    </source>
</reference>
<dbReference type="GO" id="GO:0016491">
    <property type="term" value="F:oxidoreductase activity"/>
    <property type="evidence" value="ECO:0007669"/>
    <property type="project" value="UniProtKB-KW"/>
</dbReference>
<dbReference type="Pfam" id="PF00248">
    <property type="entry name" value="Aldo_ket_red"/>
    <property type="match status" value="1"/>
</dbReference>
<organism evidence="3 4">
    <name type="scientific">Ornatilinea apprima</name>
    <dbReference type="NCBI Taxonomy" id="1134406"/>
    <lineage>
        <taxon>Bacteria</taxon>
        <taxon>Bacillati</taxon>
        <taxon>Chloroflexota</taxon>
        <taxon>Anaerolineae</taxon>
        <taxon>Anaerolineales</taxon>
        <taxon>Anaerolineaceae</taxon>
        <taxon>Ornatilinea</taxon>
    </lineage>
</organism>
<dbReference type="SUPFAM" id="SSF51430">
    <property type="entry name" value="NAD(P)-linked oxidoreductase"/>
    <property type="match status" value="1"/>
</dbReference>
<dbReference type="InterPro" id="IPR023210">
    <property type="entry name" value="NADP_OxRdtase_dom"/>
</dbReference>
<dbReference type="InterPro" id="IPR036812">
    <property type="entry name" value="NAD(P)_OxRdtase_dom_sf"/>
</dbReference>
<dbReference type="PANTHER" id="PTHR43364">
    <property type="entry name" value="NADH-SPECIFIC METHYLGLYOXAL REDUCTASE-RELATED"/>
    <property type="match status" value="1"/>
</dbReference>
<dbReference type="PANTHER" id="PTHR43364:SF4">
    <property type="entry name" value="NAD(P)-LINKED OXIDOREDUCTASE SUPERFAMILY PROTEIN"/>
    <property type="match status" value="1"/>
</dbReference>
<evidence type="ECO:0000259" key="2">
    <source>
        <dbReference type="Pfam" id="PF00248"/>
    </source>
</evidence>
<dbReference type="AlphaFoldDB" id="A0A0P6X860"/>
<evidence type="ECO:0000256" key="1">
    <source>
        <dbReference type="ARBA" id="ARBA00023002"/>
    </source>
</evidence>
<dbReference type="RefSeq" id="WP_075063051.1">
    <property type="nucleotide sequence ID" value="NZ_LGCL01000025.1"/>
</dbReference>
<accession>A0A0P6X860</accession>
<keyword evidence="4" id="KW-1185">Reference proteome</keyword>
<dbReference type="FunFam" id="3.20.20.100:FF:000004">
    <property type="entry name" value="Oxidoreductase, aldo/keto reductase"/>
    <property type="match status" value="1"/>
</dbReference>
<dbReference type="OrthoDB" id="9773828at2"/>
<keyword evidence="1" id="KW-0560">Oxidoreductase</keyword>
<dbReference type="EMBL" id="LGCL01000025">
    <property type="protein sequence ID" value="KPL76484.1"/>
    <property type="molecule type" value="Genomic_DNA"/>
</dbReference>
<evidence type="ECO:0000313" key="3">
    <source>
        <dbReference type="EMBL" id="KPL76484.1"/>
    </source>
</evidence>
<proteinExistence type="predicted"/>
<evidence type="ECO:0000313" key="4">
    <source>
        <dbReference type="Proteomes" id="UP000050417"/>
    </source>
</evidence>
<name>A0A0P6X860_9CHLR</name>
<dbReference type="PATRIC" id="fig|1134406.4.peg.881"/>
<protein>
    <submittedName>
        <fullName evidence="3">Alcohol dehydrogenase</fullName>
    </submittedName>
</protein>